<protein>
    <recommendedName>
        <fullName evidence="3">ATP-grasp domain-containing protein</fullName>
    </recommendedName>
</protein>
<accession>A0ABR8DNA1</accession>
<name>A0ABR8DNA1_9NOSO</name>
<sequence length="335" mass="39161">MYKEFRQQVISAIRDAMNNVRYPKRILVVRQKDHQSTYNDYFLYWVNQNVPEAAHLFELHYLPCEINDWERYALFLPWLQDPLKERFPHIYQYAKPIEAECQKRNIPIVNPIDNLSNSIKSLAAQRIGSIKGIRTAKTVPITDPEAFKKTQAGLSTPFFIREDWVHGCQIFFVQNLDDLANVPFEKFIAPIAVEFLDVKGEDGLYRKYRYFAMGDEGIPGPLMVSKSWEVRDNHNRVINESIIAEEIAYFSGEDPNHELLQQARKALGFDFMAFDYSYDEQGNFMVWEPNPFPVIWGSHDGDPDKKYALPSIDRIYTALLKYYLQRADISIKIPT</sequence>
<dbReference type="SUPFAM" id="SSF56059">
    <property type="entry name" value="Glutathione synthetase ATP-binding domain-like"/>
    <property type="match status" value="1"/>
</dbReference>
<proteinExistence type="predicted"/>
<dbReference type="EMBL" id="JACJSI010000027">
    <property type="protein sequence ID" value="MBD2530932.1"/>
    <property type="molecule type" value="Genomic_DNA"/>
</dbReference>
<evidence type="ECO:0000313" key="1">
    <source>
        <dbReference type="EMBL" id="MBD2530932.1"/>
    </source>
</evidence>
<dbReference type="Proteomes" id="UP000623440">
    <property type="component" value="Unassembled WGS sequence"/>
</dbReference>
<evidence type="ECO:0008006" key="3">
    <source>
        <dbReference type="Google" id="ProtNLM"/>
    </source>
</evidence>
<organism evidence="1 2">
    <name type="scientific">Nostoc flagelliforme FACHB-838</name>
    <dbReference type="NCBI Taxonomy" id="2692904"/>
    <lineage>
        <taxon>Bacteria</taxon>
        <taxon>Bacillati</taxon>
        <taxon>Cyanobacteriota</taxon>
        <taxon>Cyanophyceae</taxon>
        <taxon>Nostocales</taxon>
        <taxon>Nostocaceae</taxon>
        <taxon>Nostoc</taxon>
    </lineage>
</organism>
<gene>
    <name evidence="1" type="ORF">H6G97_15625</name>
</gene>
<dbReference type="RefSeq" id="WP_190941647.1">
    <property type="nucleotide sequence ID" value="NZ_JACJSI010000027.1"/>
</dbReference>
<comment type="caution">
    <text evidence="1">The sequence shown here is derived from an EMBL/GenBank/DDBJ whole genome shotgun (WGS) entry which is preliminary data.</text>
</comment>
<reference evidence="1 2" key="1">
    <citation type="journal article" date="2020" name="ISME J.">
        <title>Comparative genomics reveals insights into cyanobacterial evolution and habitat adaptation.</title>
        <authorList>
            <person name="Chen M.Y."/>
            <person name="Teng W.K."/>
            <person name="Zhao L."/>
            <person name="Hu C.X."/>
            <person name="Zhou Y.K."/>
            <person name="Han B.P."/>
            <person name="Song L.R."/>
            <person name="Shu W.S."/>
        </authorList>
    </citation>
    <scope>NUCLEOTIDE SEQUENCE [LARGE SCALE GENOMIC DNA]</scope>
    <source>
        <strain evidence="1 2">FACHB-838</strain>
    </source>
</reference>
<keyword evidence="2" id="KW-1185">Reference proteome</keyword>
<evidence type="ECO:0000313" key="2">
    <source>
        <dbReference type="Proteomes" id="UP000623440"/>
    </source>
</evidence>